<comment type="caution">
    <text evidence="2">The sequence shown here is derived from an EMBL/GenBank/DDBJ whole genome shotgun (WGS) entry which is preliminary data.</text>
</comment>
<organism evidence="2 3">
    <name type="scientific">Parabacteroides distasonis str. 3776 D15 i</name>
    <dbReference type="NCBI Taxonomy" id="1339342"/>
    <lineage>
        <taxon>Bacteria</taxon>
        <taxon>Pseudomonadati</taxon>
        <taxon>Bacteroidota</taxon>
        <taxon>Bacteroidia</taxon>
        <taxon>Bacteroidales</taxon>
        <taxon>Tannerellaceae</taxon>
        <taxon>Parabacteroides</taxon>
    </lineage>
</organism>
<gene>
    <name evidence="2" type="ORF">M091_4390</name>
</gene>
<evidence type="ECO:0000313" key="3">
    <source>
        <dbReference type="Proteomes" id="UP000027850"/>
    </source>
</evidence>
<dbReference type="EMBL" id="JNHK01000058">
    <property type="protein sequence ID" value="KDS39089.1"/>
    <property type="molecule type" value="Genomic_DNA"/>
</dbReference>
<evidence type="ECO:0008006" key="4">
    <source>
        <dbReference type="Google" id="ProtNLM"/>
    </source>
</evidence>
<feature type="compositionally biased region" description="Basic and acidic residues" evidence="1">
    <location>
        <begin position="239"/>
        <end position="250"/>
    </location>
</feature>
<feature type="region of interest" description="Disordered" evidence="1">
    <location>
        <begin position="239"/>
        <end position="258"/>
    </location>
</feature>
<dbReference type="Proteomes" id="UP000027850">
    <property type="component" value="Unassembled WGS sequence"/>
</dbReference>
<reference evidence="2 3" key="1">
    <citation type="submission" date="2014-04" db="EMBL/GenBank/DDBJ databases">
        <authorList>
            <person name="Sears C."/>
            <person name="Carroll K."/>
            <person name="Sack B.R."/>
            <person name="Qadri F."/>
            <person name="Myers L.L."/>
            <person name="Chung G.-T."/>
            <person name="Escheverria P."/>
            <person name="Fraser C.M."/>
            <person name="Sadzewicz L."/>
            <person name="Shefchek K.A."/>
            <person name="Tallon L."/>
            <person name="Das S.P."/>
            <person name="Daugherty S."/>
            <person name="Mongodin E.F."/>
        </authorList>
    </citation>
    <scope>NUCLEOTIDE SEQUENCE [LARGE SCALE GENOMIC DNA]</scope>
    <source>
        <strain evidence="2 3">3776 D15 i</strain>
    </source>
</reference>
<protein>
    <recommendedName>
        <fullName evidence="4">HTH cro/C1-type domain-containing protein</fullName>
    </recommendedName>
</protein>
<proteinExistence type="predicted"/>
<name>A0AB34LE76_PARDI</name>
<evidence type="ECO:0000256" key="1">
    <source>
        <dbReference type="SAM" id="MobiDB-lite"/>
    </source>
</evidence>
<dbReference type="AlphaFoldDB" id="A0AB34LE76"/>
<sequence length="475" mass="55959">MINLQAVTICQFQDSLAPSNFKCNKNSYICKKNKEMKVYNAVAESVSKFRRILGLSQGELKERLMHSIENKTSKPTTIASSVISRLETGKSISDNQILYQSIYETMGIDLDQEVVLQEKAEQMAKFIGKYYPDISINEIIECKHSFDILFSLIEQWPSEKISMQNMEMKLLPDLFLLGEFSFTPSLKNASELIMQSTFEANILNYLKNFEIQTNKGGRYLIYLTLNLISIQATKEYKEKKKEEKGKDSTNTKKNTINPSKEYKKNHIKKYLKEGFFDPIIEDFTYIQERLKDENDIRIFSLKKKFKFIYDSIISSNEIAHKIIGDKIEEWNEIDTIKLRIYYSHIMKSVKAILDLYLVESEEKFEDKQKKYFKHYGNKTENKDNISNELENMLGFTNYPLQLPYYLGGPKEDTEEDSESQSYKDFFESYSKNQLNEEQCDFHLKNIIDYYINSKRYETSKYKILEFAHLIHFENL</sequence>
<accession>A0AB34LE76</accession>
<evidence type="ECO:0000313" key="2">
    <source>
        <dbReference type="EMBL" id="KDS39089.1"/>
    </source>
</evidence>